<comment type="similarity">
    <text evidence="1">Belongs to the FAM89 family.</text>
</comment>
<reference evidence="4" key="1">
    <citation type="journal article" date="2006" name="Science">
        <title>Ancient noncoding elements conserved in the human genome.</title>
        <authorList>
            <person name="Venkatesh B."/>
            <person name="Kirkness E.F."/>
            <person name="Loh Y.H."/>
            <person name="Halpern A.L."/>
            <person name="Lee A.P."/>
            <person name="Johnson J."/>
            <person name="Dandona N."/>
            <person name="Viswanathan L.D."/>
            <person name="Tay A."/>
            <person name="Venter J.C."/>
            <person name="Strausberg R.L."/>
            <person name="Brenner S."/>
        </authorList>
    </citation>
    <scope>NUCLEOTIDE SEQUENCE [LARGE SCALE GENOMIC DNA]</scope>
</reference>
<sequence>DYSRTFTKRRHWASPSKPHSITAAVALFRLGTVGFRFIDLSLLPHIWSLPPSLQEVKGKCEEPQSASRTDTEYQVEKGYFDEE</sequence>
<dbReference type="PANTHER" id="PTHR46949:SF1">
    <property type="entry name" value="AT07979P2"/>
    <property type="match status" value="1"/>
</dbReference>
<name>A0A4W3GRJ5_CALMI</name>
<reference evidence="3" key="4">
    <citation type="submission" date="2025-08" db="UniProtKB">
        <authorList>
            <consortium name="Ensembl"/>
        </authorList>
    </citation>
    <scope>IDENTIFICATION</scope>
</reference>
<dbReference type="STRING" id="7868.ENSCMIP00000005645"/>
<dbReference type="PANTHER" id="PTHR46949">
    <property type="entry name" value="LEUCINE REPEAT ADAPTER PROTEIN 25"/>
    <property type="match status" value="1"/>
</dbReference>
<evidence type="ECO:0000256" key="1">
    <source>
        <dbReference type="ARBA" id="ARBA00038125"/>
    </source>
</evidence>
<proteinExistence type="inferred from homology"/>
<dbReference type="Ensembl" id="ENSCMIT00000005836.1">
    <property type="protein sequence ID" value="ENSCMIP00000005645.1"/>
    <property type="gene ID" value="ENSCMIG00000003258.1"/>
</dbReference>
<reference evidence="4" key="3">
    <citation type="journal article" date="2014" name="Nature">
        <title>Elephant shark genome provides unique insights into gnathostome evolution.</title>
        <authorList>
            <consortium name="International Elephant Shark Genome Sequencing Consortium"/>
            <person name="Venkatesh B."/>
            <person name="Lee A.P."/>
            <person name="Ravi V."/>
            <person name="Maurya A.K."/>
            <person name="Lian M.M."/>
            <person name="Swann J.B."/>
            <person name="Ohta Y."/>
            <person name="Flajnik M.F."/>
            <person name="Sutoh Y."/>
            <person name="Kasahara M."/>
            <person name="Hoon S."/>
            <person name="Gangu V."/>
            <person name="Roy S.W."/>
            <person name="Irimia M."/>
            <person name="Korzh V."/>
            <person name="Kondrychyn I."/>
            <person name="Lim Z.W."/>
            <person name="Tay B.H."/>
            <person name="Tohari S."/>
            <person name="Kong K.W."/>
            <person name="Ho S."/>
            <person name="Lorente-Galdos B."/>
            <person name="Quilez J."/>
            <person name="Marques-Bonet T."/>
            <person name="Raney B.J."/>
            <person name="Ingham P.W."/>
            <person name="Tay A."/>
            <person name="Hillier L.W."/>
            <person name="Minx P."/>
            <person name="Boehm T."/>
            <person name="Wilson R.K."/>
            <person name="Brenner S."/>
            <person name="Warren W.C."/>
        </authorList>
    </citation>
    <scope>NUCLEOTIDE SEQUENCE [LARGE SCALE GENOMIC DNA]</scope>
</reference>
<accession>A0A4W3GRJ5</accession>
<organism evidence="3 4">
    <name type="scientific">Callorhinchus milii</name>
    <name type="common">Ghost shark</name>
    <dbReference type="NCBI Taxonomy" id="7868"/>
    <lineage>
        <taxon>Eukaryota</taxon>
        <taxon>Metazoa</taxon>
        <taxon>Chordata</taxon>
        <taxon>Craniata</taxon>
        <taxon>Vertebrata</taxon>
        <taxon>Chondrichthyes</taxon>
        <taxon>Holocephali</taxon>
        <taxon>Chimaeriformes</taxon>
        <taxon>Callorhinchidae</taxon>
        <taxon>Callorhinchus</taxon>
    </lineage>
</organism>
<feature type="compositionally biased region" description="Basic and acidic residues" evidence="2">
    <location>
        <begin position="69"/>
        <end position="83"/>
    </location>
</feature>
<keyword evidence="4" id="KW-1185">Reference proteome</keyword>
<dbReference type="AlphaFoldDB" id="A0A4W3GRJ5"/>
<reference evidence="3" key="5">
    <citation type="submission" date="2025-09" db="UniProtKB">
        <authorList>
            <consortium name="Ensembl"/>
        </authorList>
    </citation>
    <scope>IDENTIFICATION</scope>
</reference>
<dbReference type="InParanoid" id="A0A4W3GRJ5"/>
<feature type="region of interest" description="Disordered" evidence="2">
    <location>
        <begin position="58"/>
        <end position="83"/>
    </location>
</feature>
<protein>
    <submittedName>
        <fullName evidence="3">Uncharacterized protein</fullName>
    </submittedName>
</protein>
<reference evidence="4" key="2">
    <citation type="journal article" date="2007" name="PLoS Biol.">
        <title>Survey sequencing and comparative analysis of the elephant shark (Callorhinchus milii) genome.</title>
        <authorList>
            <person name="Venkatesh B."/>
            <person name="Kirkness E.F."/>
            <person name="Loh Y.H."/>
            <person name="Halpern A.L."/>
            <person name="Lee A.P."/>
            <person name="Johnson J."/>
            <person name="Dandona N."/>
            <person name="Viswanathan L.D."/>
            <person name="Tay A."/>
            <person name="Venter J.C."/>
            <person name="Strausberg R.L."/>
            <person name="Brenner S."/>
        </authorList>
    </citation>
    <scope>NUCLEOTIDE SEQUENCE [LARGE SCALE GENOMIC DNA]</scope>
</reference>
<evidence type="ECO:0000313" key="4">
    <source>
        <dbReference type="Proteomes" id="UP000314986"/>
    </source>
</evidence>
<evidence type="ECO:0000256" key="2">
    <source>
        <dbReference type="SAM" id="MobiDB-lite"/>
    </source>
</evidence>
<evidence type="ECO:0000313" key="3">
    <source>
        <dbReference type="Ensembl" id="ENSCMIP00000005645.1"/>
    </source>
</evidence>
<dbReference type="Proteomes" id="UP000314986">
    <property type="component" value="Unassembled WGS sequence"/>
</dbReference>